<evidence type="ECO:0000256" key="1">
    <source>
        <dbReference type="SAM" id="MobiDB-lite"/>
    </source>
</evidence>
<dbReference type="Proteomes" id="UP001530377">
    <property type="component" value="Unassembled WGS sequence"/>
</dbReference>
<evidence type="ECO:0000256" key="2">
    <source>
        <dbReference type="SAM" id="SignalP"/>
    </source>
</evidence>
<feature type="chain" id="PRO_5044773715" evidence="2">
    <location>
        <begin position="27"/>
        <end position="395"/>
    </location>
</feature>
<evidence type="ECO:0000313" key="4">
    <source>
        <dbReference type="Proteomes" id="UP001530377"/>
    </source>
</evidence>
<dbReference type="EMBL" id="JALLPB020000317">
    <property type="protein sequence ID" value="KAL3810586.1"/>
    <property type="molecule type" value="Genomic_DNA"/>
</dbReference>
<accession>A0ABD3RFP8</accession>
<gene>
    <name evidence="3" type="ORF">ACHAXA_002450</name>
</gene>
<keyword evidence="2" id="KW-0732">Signal</keyword>
<feature type="compositionally biased region" description="Acidic residues" evidence="1">
    <location>
        <begin position="195"/>
        <end position="221"/>
    </location>
</feature>
<reference evidence="3 4" key="1">
    <citation type="submission" date="2024-10" db="EMBL/GenBank/DDBJ databases">
        <title>Updated reference genomes for cyclostephanoid diatoms.</title>
        <authorList>
            <person name="Roberts W.R."/>
            <person name="Alverson A.J."/>
        </authorList>
    </citation>
    <scope>NUCLEOTIDE SEQUENCE [LARGE SCALE GENOMIC DNA]</scope>
    <source>
        <strain evidence="3 4">AJA228-03</strain>
    </source>
</reference>
<feature type="region of interest" description="Disordered" evidence="1">
    <location>
        <begin position="31"/>
        <end position="103"/>
    </location>
</feature>
<keyword evidence="4" id="KW-1185">Reference proteome</keyword>
<dbReference type="AlphaFoldDB" id="A0ABD3RFP8"/>
<sequence length="395" mass="43269">MSRPAAVVVVVLLLLRLLAIAVLSSAFSTSMGPRSMTGVGVVGRREDVTARTRTTRQRRRRRRRHLHSLDSENENENENYDDYEDDYDDEEGGGGSMSLPPLVTSATTRDLGERLILDAACDCGATERMVNVEWRGDRIVVTVDVYADKDYDDDDYDDDDDDDGDDEGGDYDEQDWDGDDGDDGVDGVVGRNDSDDGLDVDEVDIDYFDDPGEGSNDDVDVDAVGRGKRRGVDLTRIARAINEAFARDAPDGPGYAVAMTHEIEVTTPVFDGVLRGRRMFDSYRGFDVIVEHFDGVKRAGKENKNGKKSASGGRKGGGDDVLCVDDGLVGEATKSDNDEQRKIKMTHGKLVGRDYQGVDGDGVTTINVKGRAVRIRNDDILSVSLPKAKREKGVK</sequence>
<organism evidence="3 4">
    <name type="scientific">Cyclostephanos tholiformis</name>
    <dbReference type="NCBI Taxonomy" id="382380"/>
    <lineage>
        <taxon>Eukaryota</taxon>
        <taxon>Sar</taxon>
        <taxon>Stramenopiles</taxon>
        <taxon>Ochrophyta</taxon>
        <taxon>Bacillariophyta</taxon>
        <taxon>Coscinodiscophyceae</taxon>
        <taxon>Thalassiosirophycidae</taxon>
        <taxon>Stephanodiscales</taxon>
        <taxon>Stephanodiscaceae</taxon>
        <taxon>Cyclostephanos</taxon>
    </lineage>
</organism>
<feature type="compositionally biased region" description="Acidic residues" evidence="1">
    <location>
        <begin position="71"/>
        <end position="92"/>
    </location>
</feature>
<feature type="compositionally biased region" description="Basic residues" evidence="1">
    <location>
        <begin position="53"/>
        <end position="66"/>
    </location>
</feature>
<comment type="caution">
    <text evidence="3">The sequence shown here is derived from an EMBL/GenBank/DDBJ whole genome shotgun (WGS) entry which is preliminary data.</text>
</comment>
<feature type="signal peptide" evidence="2">
    <location>
        <begin position="1"/>
        <end position="26"/>
    </location>
</feature>
<name>A0ABD3RFP8_9STRA</name>
<feature type="region of interest" description="Disordered" evidence="1">
    <location>
        <begin position="149"/>
        <end position="222"/>
    </location>
</feature>
<protein>
    <submittedName>
        <fullName evidence="3">Uncharacterized protein</fullName>
    </submittedName>
</protein>
<proteinExistence type="predicted"/>
<evidence type="ECO:0000313" key="3">
    <source>
        <dbReference type="EMBL" id="KAL3810586.1"/>
    </source>
</evidence>
<feature type="compositionally biased region" description="Acidic residues" evidence="1">
    <location>
        <begin position="150"/>
        <end position="185"/>
    </location>
</feature>